<dbReference type="EMBL" id="UYJE01001908">
    <property type="protein sequence ID" value="VDI06309.1"/>
    <property type="molecule type" value="Genomic_DNA"/>
</dbReference>
<accession>A0A8B6CLA6</accession>
<dbReference type="AlphaFoldDB" id="A0A8B6CLA6"/>
<dbReference type="InterPro" id="IPR012677">
    <property type="entry name" value="Nucleotide-bd_a/b_plait_sf"/>
</dbReference>
<proteinExistence type="predicted"/>
<evidence type="ECO:0000313" key="1">
    <source>
        <dbReference type="EMBL" id="VDI06309.1"/>
    </source>
</evidence>
<gene>
    <name evidence="1" type="ORF">MGAL_10B064068</name>
</gene>
<sequence>MQRQLEGSHLSIHTVPITDCIVVTGYKDTSSDRMEYYFDNKRRSGVEGVREVELVEDEGKFLVYFTDPDSALEVCKREHKVEGQTLKVQVYYECLG</sequence>
<evidence type="ECO:0008006" key="3">
    <source>
        <dbReference type="Google" id="ProtNLM"/>
    </source>
</evidence>
<reference evidence="1" key="1">
    <citation type="submission" date="2018-11" db="EMBL/GenBank/DDBJ databases">
        <authorList>
            <person name="Alioto T."/>
            <person name="Alioto T."/>
        </authorList>
    </citation>
    <scope>NUCLEOTIDE SEQUENCE</scope>
</reference>
<dbReference type="Pfam" id="PF23085">
    <property type="entry name" value="RRM_PARP14_3"/>
    <property type="match status" value="1"/>
</dbReference>
<dbReference type="Gene3D" id="3.30.70.330">
    <property type="match status" value="1"/>
</dbReference>
<name>A0A8B6CLA6_MYTGA</name>
<dbReference type="OrthoDB" id="6161426at2759"/>
<protein>
    <recommendedName>
        <fullName evidence="3">RRM domain-containing protein</fullName>
    </recommendedName>
</protein>
<evidence type="ECO:0000313" key="2">
    <source>
        <dbReference type="Proteomes" id="UP000596742"/>
    </source>
</evidence>
<dbReference type="Proteomes" id="UP000596742">
    <property type="component" value="Unassembled WGS sequence"/>
</dbReference>
<organism evidence="1 2">
    <name type="scientific">Mytilus galloprovincialis</name>
    <name type="common">Mediterranean mussel</name>
    <dbReference type="NCBI Taxonomy" id="29158"/>
    <lineage>
        <taxon>Eukaryota</taxon>
        <taxon>Metazoa</taxon>
        <taxon>Spiralia</taxon>
        <taxon>Lophotrochozoa</taxon>
        <taxon>Mollusca</taxon>
        <taxon>Bivalvia</taxon>
        <taxon>Autobranchia</taxon>
        <taxon>Pteriomorphia</taxon>
        <taxon>Mytilida</taxon>
        <taxon>Mytiloidea</taxon>
        <taxon>Mytilidae</taxon>
        <taxon>Mytilinae</taxon>
        <taxon>Mytilus</taxon>
    </lineage>
</organism>
<keyword evidence="2" id="KW-1185">Reference proteome</keyword>
<comment type="caution">
    <text evidence="1">The sequence shown here is derived from an EMBL/GenBank/DDBJ whole genome shotgun (WGS) entry which is preliminary data.</text>
</comment>